<sequence>MRAHDVVDEVDLVGLSDPVVVAVRVMATSGLPGLIVVDDHRRPVAVLPGTQVLRLTVPRAHQEDPLLARTIDESHADLFWQEVGTLTVGDLLPPAPRHPATIGRDATLLEVAALMARLHSPLLAVVDGAGTVVGGITLARVLSTLTR</sequence>
<dbReference type="InterPro" id="IPR000644">
    <property type="entry name" value="CBS_dom"/>
</dbReference>
<dbReference type="Proteomes" id="UP000295560">
    <property type="component" value="Unassembled WGS sequence"/>
</dbReference>
<evidence type="ECO:0000256" key="1">
    <source>
        <dbReference type="ARBA" id="ARBA00023122"/>
    </source>
</evidence>
<name>A0A4R1HQS9_PSEEN</name>
<evidence type="ECO:0000256" key="2">
    <source>
        <dbReference type="PROSITE-ProRule" id="PRU00703"/>
    </source>
</evidence>
<feature type="domain" description="CBS" evidence="3">
    <location>
        <begin position="95"/>
        <end position="147"/>
    </location>
</feature>
<dbReference type="RefSeq" id="WP_132421305.1">
    <property type="nucleotide sequence ID" value="NZ_SMFZ01000001.1"/>
</dbReference>
<dbReference type="EMBL" id="SMFZ01000001">
    <property type="protein sequence ID" value="TCK24927.1"/>
    <property type="molecule type" value="Genomic_DNA"/>
</dbReference>
<accession>A0A4R1HQS9</accession>
<evidence type="ECO:0000313" key="4">
    <source>
        <dbReference type="EMBL" id="TCK24927.1"/>
    </source>
</evidence>
<protein>
    <submittedName>
        <fullName evidence="4">CBS domain protein</fullName>
    </submittedName>
</protein>
<dbReference type="OrthoDB" id="3535009at2"/>
<dbReference type="Gene3D" id="3.10.580.10">
    <property type="entry name" value="CBS-domain"/>
    <property type="match status" value="1"/>
</dbReference>
<comment type="caution">
    <text evidence="4">The sequence shown here is derived from an EMBL/GenBank/DDBJ whole genome shotgun (WGS) entry which is preliminary data.</text>
</comment>
<evidence type="ECO:0000259" key="3">
    <source>
        <dbReference type="PROSITE" id="PS51371"/>
    </source>
</evidence>
<dbReference type="SUPFAM" id="SSF54631">
    <property type="entry name" value="CBS-domain pair"/>
    <property type="match status" value="1"/>
</dbReference>
<evidence type="ECO:0000313" key="5">
    <source>
        <dbReference type="Proteomes" id="UP000295560"/>
    </source>
</evidence>
<dbReference type="CDD" id="cd17788">
    <property type="entry name" value="CBS_pair_bac"/>
    <property type="match status" value="1"/>
</dbReference>
<dbReference type="PANTHER" id="PTHR43080:SF2">
    <property type="entry name" value="CBS DOMAIN-CONTAINING PROTEIN"/>
    <property type="match status" value="1"/>
</dbReference>
<organism evidence="4 5">
    <name type="scientific">Pseudonocardia endophytica</name>
    <dbReference type="NCBI Taxonomy" id="401976"/>
    <lineage>
        <taxon>Bacteria</taxon>
        <taxon>Bacillati</taxon>
        <taxon>Actinomycetota</taxon>
        <taxon>Actinomycetes</taxon>
        <taxon>Pseudonocardiales</taxon>
        <taxon>Pseudonocardiaceae</taxon>
        <taxon>Pseudonocardia</taxon>
    </lineage>
</organism>
<keyword evidence="5" id="KW-1185">Reference proteome</keyword>
<dbReference type="PANTHER" id="PTHR43080">
    <property type="entry name" value="CBS DOMAIN-CONTAINING PROTEIN CBSX3, MITOCHONDRIAL"/>
    <property type="match status" value="1"/>
</dbReference>
<gene>
    <name evidence="4" type="ORF">EV378_0722</name>
</gene>
<dbReference type="InterPro" id="IPR046342">
    <property type="entry name" value="CBS_dom_sf"/>
</dbReference>
<reference evidence="4 5" key="1">
    <citation type="submission" date="2019-03" db="EMBL/GenBank/DDBJ databases">
        <title>Sequencing the genomes of 1000 actinobacteria strains.</title>
        <authorList>
            <person name="Klenk H.-P."/>
        </authorList>
    </citation>
    <scope>NUCLEOTIDE SEQUENCE [LARGE SCALE GENOMIC DNA]</scope>
    <source>
        <strain evidence="4 5">DSM 44969</strain>
    </source>
</reference>
<keyword evidence="1 2" id="KW-0129">CBS domain</keyword>
<dbReference type="Pfam" id="PF00571">
    <property type="entry name" value="CBS"/>
    <property type="match status" value="1"/>
</dbReference>
<dbReference type="PROSITE" id="PS51371">
    <property type="entry name" value="CBS"/>
    <property type="match status" value="1"/>
</dbReference>
<dbReference type="AlphaFoldDB" id="A0A4R1HQS9"/>
<dbReference type="InterPro" id="IPR051257">
    <property type="entry name" value="Diverse_CBS-Domain"/>
</dbReference>
<proteinExistence type="predicted"/>